<dbReference type="Pfam" id="PF10396">
    <property type="entry name" value="TrmE_N"/>
    <property type="match status" value="1"/>
</dbReference>
<feature type="domain" description="MnmE helical" evidence="15">
    <location>
        <begin position="198"/>
        <end position="809"/>
    </location>
</feature>
<comment type="subcellular location">
    <subcellularLocation>
        <location evidence="1">Plastid</location>
        <location evidence="1">Chloroplast</location>
    </subcellularLocation>
</comment>
<reference evidence="16 17" key="1">
    <citation type="journal article" date="2024" name="Nat. Commun.">
        <title>Phylogenomics reveals the evolutionary origins of lichenization in chlorophyte algae.</title>
        <authorList>
            <person name="Puginier C."/>
            <person name="Libourel C."/>
            <person name="Otte J."/>
            <person name="Skaloud P."/>
            <person name="Haon M."/>
            <person name="Grisel S."/>
            <person name="Petersen M."/>
            <person name="Berrin J.G."/>
            <person name="Delaux P.M."/>
            <person name="Dal Grande F."/>
            <person name="Keller J."/>
        </authorList>
    </citation>
    <scope>NUCLEOTIDE SEQUENCE [LARGE SCALE GENOMIC DNA]</scope>
    <source>
        <strain evidence="16 17">SAG 2145</strain>
    </source>
</reference>
<evidence type="ECO:0000313" key="16">
    <source>
        <dbReference type="EMBL" id="KAK9844355.1"/>
    </source>
</evidence>
<keyword evidence="17" id="KW-1185">Reference proteome</keyword>
<dbReference type="InterPro" id="IPR005225">
    <property type="entry name" value="Small_GTP-bd"/>
</dbReference>
<keyword evidence="7" id="KW-0378">Hydrolase</keyword>
<dbReference type="InterPro" id="IPR004520">
    <property type="entry name" value="GTPase_MnmE"/>
</dbReference>
<keyword evidence="4 11" id="KW-0819">tRNA processing</keyword>
<organism evidence="16 17">
    <name type="scientific">Apatococcus lobatus</name>
    <dbReference type="NCBI Taxonomy" id="904363"/>
    <lineage>
        <taxon>Eukaryota</taxon>
        <taxon>Viridiplantae</taxon>
        <taxon>Chlorophyta</taxon>
        <taxon>core chlorophytes</taxon>
        <taxon>Trebouxiophyceae</taxon>
        <taxon>Chlorellales</taxon>
        <taxon>Chlorellaceae</taxon>
        <taxon>Apatococcus</taxon>
    </lineage>
</organism>
<evidence type="ECO:0000256" key="6">
    <source>
        <dbReference type="ARBA" id="ARBA00022741"/>
    </source>
</evidence>
<comment type="similarity">
    <text evidence="2 11">Belongs to the TRAFAC class TrmE-Era-EngA-EngB-Septin-like GTPase superfamily. TrmE GTPase family.</text>
</comment>
<evidence type="ECO:0000256" key="7">
    <source>
        <dbReference type="ARBA" id="ARBA00022801"/>
    </source>
</evidence>
<keyword evidence="9" id="KW-0630">Potassium</keyword>
<dbReference type="FunFam" id="3.40.50.300:FF:000494">
    <property type="entry name" value="tRNA modification GTPase MnmE"/>
    <property type="match status" value="1"/>
</dbReference>
<feature type="domain" description="G" evidence="13">
    <location>
        <begin position="292"/>
        <end position="394"/>
    </location>
</feature>
<dbReference type="CDD" id="cd14858">
    <property type="entry name" value="TrmE_N"/>
    <property type="match status" value="1"/>
</dbReference>
<evidence type="ECO:0000256" key="5">
    <source>
        <dbReference type="ARBA" id="ARBA00022723"/>
    </source>
</evidence>
<evidence type="ECO:0000256" key="2">
    <source>
        <dbReference type="ARBA" id="ARBA00011043"/>
    </source>
</evidence>
<evidence type="ECO:0000256" key="12">
    <source>
        <dbReference type="SAM" id="MobiDB-lite"/>
    </source>
</evidence>
<evidence type="ECO:0000256" key="10">
    <source>
        <dbReference type="ARBA" id="ARBA00023134"/>
    </source>
</evidence>
<dbReference type="GO" id="GO:0042802">
    <property type="term" value="F:identical protein binding"/>
    <property type="evidence" value="ECO:0007669"/>
    <property type="project" value="UniProtKB-ARBA"/>
</dbReference>
<dbReference type="GO" id="GO:0009507">
    <property type="term" value="C:chloroplast"/>
    <property type="evidence" value="ECO:0007669"/>
    <property type="project" value="UniProtKB-SubCell"/>
</dbReference>
<dbReference type="GO" id="GO:0003924">
    <property type="term" value="F:GTPase activity"/>
    <property type="evidence" value="ECO:0007669"/>
    <property type="project" value="InterPro"/>
</dbReference>
<sequence length="812" mass="83829">MLAGEKLFRASRALPKEPRHCCNSLWQLSRTGVCKNHQTVPCLPAAPAQPAAVTTSLQPAAETVVLSTAGEETIAAIVTGPAQEGAVAIIRISGLHAMRIAMAVFQPGHKPQDSWRPRSHRVYHGHACNASGGVIDEVLMLPMLAPRSYTAENVVELHTHGGGVCAKAVLQRCIEVGARLAKPGEFTLRAFLNGRLDLSQAESVAQLVSARTPAAAGSALAGLQGGIGSVIGSLRSEAIELLAEFEARLDFDEDMPELSLTAAAEQVARLRSQVMDALSTARQGHLLRSGLQVAIVGRPNVGKSSILNRWSNSQRAIVTEIAGTTRDVVEAGAVVGGVPVTLLDTAGIREASDAVERMGVERSRAAALAADIVVMVIDAQEGWTPADNSIFQQLWHPEPIRIPGRHAAPPPPRVSGTAVLVCNKTDLLSSTPAASASAFHLFSQPHARSSAAPGLDEAAASLSSGSSPDADSNCMSGATDGDQAGAPFPRVSRLHADHQSSVAAAKLNSSLDLHASLAQATTTTTSTPEVLQQGLQSQAVLDPPAATSVWKTEASDGLSEQASDLRRPPAETNACGSGPGSNADLADRSHAGILSPDDGPPSRSNPSCIEHDDSSVSSGPVPDSGSNSITSSHYALNASSAPESSVSDLDGSRAGIVSNPYAQAGCSSRQSSELVAETYQPASSEACAEHDGAVESNPLPDLVRAAFADVVSASTLTEAGVQGLEAAVLTAAGAPALAQGGASWAVNDRQAEALTRADEALGRLQESIQAALPLDFWTIDLREAVAALGEVNGTGVSEEVLDSVFARFCIGK</sequence>
<dbReference type="GO" id="GO:0005829">
    <property type="term" value="C:cytosol"/>
    <property type="evidence" value="ECO:0007669"/>
    <property type="project" value="TreeGrafter"/>
</dbReference>
<dbReference type="Gene3D" id="1.20.120.430">
    <property type="entry name" value="tRNA modification GTPase MnmE domain 2"/>
    <property type="match status" value="1"/>
</dbReference>
<dbReference type="InterPro" id="IPR027368">
    <property type="entry name" value="MnmE_dom2"/>
</dbReference>
<evidence type="ECO:0000259" key="14">
    <source>
        <dbReference type="Pfam" id="PF10396"/>
    </source>
</evidence>
<dbReference type="InterPro" id="IPR025867">
    <property type="entry name" value="MnmE_helical"/>
</dbReference>
<dbReference type="FunFam" id="3.30.1360.120:FF:000003">
    <property type="entry name" value="tRNA modification GTPase MnmE"/>
    <property type="match status" value="1"/>
</dbReference>
<dbReference type="NCBIfam" id="TIGR00450">
    <property type="entry name" value="mnmE_trmE_thdF"/>
    <property type="match status" value="1"/>
</dbReference>
<dbReference type="AlphaFoldDB" id="A0AAW1SEV4"/>
<name>A0AAW1SEV4_9CHLO</name>
<dbReference type="InterPro" id="IPR027417">
    <property type="entry name" value="P-loop_NTPase"/>
</dbReference>
<comment type="caution">
    <text evidence="16">The sequence shown here is derived from an EMBL/GenBank/DDBJ whole genome shotgun (WGS) entry which is preliminary data.</text>
</comment>
<protein>
    <recommendedName>
        <fullName evidence="18">tRNA modification GTPase</fullName>
    </recommendedName>
</protein>
<proteinExistence type="inferred from homology"/>
<dbReference type="Gene3D" id="3.40.50.300">
    <property type="entry name" value="P-loop containing nucleotide triphosphate hydrolases"/>
    <property type="match status" value="1"/>
</dbReference>
<dbReference type="InterPro" id="IPR031168">
    <property type="entry name" value="G_TrmE"/>
</dbReference>
<dbReference type="Gene3D" id="3.30.1360.120">
    <property type="entry name" value="Probable tRNA modification gtpase trme, domain 1"/>
    <property type="match status" value="1"/>
</dbReference>
<dbReference type="EMBL" id="JALJOS010000001">
    <property type="protein sequence ID" value="KAK9844355.1"/>
    <property type="molecule type" value="Genomic_DNA"/>
</dbReference>
<keyword evidence="6 11" id="KW-0547">Nucleotide-binding</keyword>
<dbReference type="SUPFAM" id="SSF116878">
    <property type="entry name" value="TrmE connector domain"/>
    <property type="match status" value="1"/>
</dbReference>
<dbReference type="Proteomes" id="UP001438707">
    <property type="component" value="Unassembled WGS sequence"/>
</dbReference>
<evidence type="ECO:0000256" key="9">
    <source>
        <dbReference type="ARBA" id="ARBA00022958"/>
    </source>
</evidence>
<dbReference type="InterPro" id="IPR006073">
    <property type="entry name" value="GTP-bd"/>
</dbReference>
<gene>
    <name evidence="16" type="ORF">WJX74_001232</name>
</gene>
<keyword evidence="3" id="KW-0963">Cytoplasm</keyword>
<evidence type="ECO:0000256" key="8">
    <source>
        <dbReference type="ARBA" id="ARBA00022842"/>
    </source>
</evidence>
<evidence type="ECO:0000256" key="11">
    <source>
        <dbReference type="RuleBase" id="RU003313"/>
    </source>
</evidence>
<keyword evidence="5" id="KW-0479">Metal-binding</keyword>
<dbReference type="InterPro" id="IPR027266">
    <property type="entry name" value="TrmE/GcvT-like"/>
</dbReference>
<evidence type="ECO:0000256" key="1">
    <source>
        <dbReference type="ARBA" id="ARBA00004229"/>
    </source>
</evidence>
<dbReference type="InterPro" id="IPR018948">
    <property type="entry name" value="GTP-bd_TrmE_N"/>
</dbReference>
<feature type="domain" description="GTP-binding protein TrmE N-terminal" evidence="14">
    <location>
        <begin position="73"/>
        <end position="195"/>
    </location>
</feature>
<dbReference type="GO" id="GO:0005525">
    <property type="term" value="F:GTP binding"/>
    <property type="evidence" value="ECO:0007669"/>
    <property type="project" value="UniProtKB-KW"/>
</dbReference>
<dbReference type="NCBIfam" id="TIGR00231">
    <property type="entry name" value="small_GTP"/>
    <property type="match status" value="1"/>
</dbReference>
<evidence type="ECO:0000313" key="17">
    <source>
        <dbReference type="Proteomes" id="UP001438707"/>
    </source>
</evidence>
<evidence type="ECO:0008006" key="18">
    <source>
        <dbReference type="Google" id="ProtNLM"/>
    </source>
</evidence>
<feature type="region of interest" description="Disordered" evidence="12">
    <location>
        <begin position="546"/>
        <end position="632"/>
    </location>
</feature>
<dbReference type="GO" id="GO:0002098">
    <property type="term" value="P:tRNA wobble uridine modification"/>
    <property type="evidence" value="ECO:0007669"/>
    <property type="project" value="TreeGrafter"/>
</dbReference>
<evidence type="ECO:0000256" key="3">
    <source>
        <dbReference type="ARBA" id="ARBA00022490"/>
    </source>
</evidence>
<dbReference type="SUPFAM" id="SSF52540">
    <property type="entry name" value="P-loop containing nucleoside triphosphate hydrolases"/>
    <property type="match status" value="1"/>
</dbReference>
<evidence type="ECO:0000259" key="13">
    <source>
        <dbReference type="Pfam" id="PF01926"/>
    </source>
</evidence>
<keyword evidence="10 11" id="KW-0342">GTP-binding</keyword>
<dbReference type="Pfam" id="PF01926">
    <property type="entry name" value="MMR_HSR1"/>
    <property type="match status" value="1"/>
</dbReference>
<dbReference type="CDD" id="cd04164">
    <property type="entry name" value="trmE"/>
    <property type="match status" value="1"/>
</dbReference>
<dbReference type="GO" id="GO:0030488">
    <property type="term" value="P:tRNA methylation"/>
    <property type="evidence" value="ECO:0007669"/>
    <property type="project" value="TreeGrafter"/>
</dbReference>
<dbReference type="PANTHER" id="PTHR42714">
    <property type="entry name" value="TRNA MODIFICATION GTPASE GTPBP3"/>
    <property type="match status" value="1"/>
</dbReference>
<dbReference type="GO" id="GO:0046872">
    <property type="term" value="F:metal ion binding"/>
    <property type="evidence" value="ECO:0007669"/>
    <property type="project" value="UniProtKB-KW"/>
</dbReference>
<feature type="compositionally biased region" description="Low complexity" evidence="12">
    <location>
        <begin position="615"/>
        <end position="626"/>
    </location>
</feature>
<evidence type="ECO:0000259" key="15">
    <source>
        <dbReference type="Pfam" id="PF12631"/>
    </source>
</evidence>
<feature type="compositionally biased region" description="Low complexity" evidence="12">
    <location>
        <begin position="456"/>
        <end position="472"/>
    </location>
</feature>
<accession>A0AAW1SEV4</accession>
<keyword evidence="8" id="KW-0460">Magnesium</keyword>
<dbReference type="Pfam" id="PF12631">
    <property type="entry name" value="MnmE_helical"/>
    <property type="match status" value="1"/>
</dbReference>
<feature type="region of interest" description="Disordered" evidence="12">
    <location>
        <begin position="448"/>
        <end position="489"/>
    </location>
</feature>
<evidence type="ECO:0000256" key="4">
    <source>
        <dbReference type="ARBA" id="ARBA00022694"/>
    </source>
</evidence>
<dbReference type="PANTHER" id="PTHR42714:SF2">
    <property type="entry name" value="TRNA MODIFICATION GTPASE GTPBP3, MITOCHONDRIAL"/>
    <property type="match status" value="1"/>
</dbReference>
<dbReference type="HAMAP" id="MF_00379">
    <property type="entry name" value="GTPase_MnmE"/>
    <property type="match status" value="1"/>
</dbReference>